<sequence length="106" mass="11687">MSTLRLPYTGLYSLPTLQFGDDGRPRLYGDLPRNPPATRDHSTIKGTWTPICRQRRWLKKGKEGRSLASFYTTKAASSLQPTTPPLIQLLHAALVVVGRSGGPRGI</sequence>
<proteinExistence type="predicted"/>
<evidence type="ECO:0000313" key="1">
    <source>
        <dbReference type="EMBL" id="RPB06256.1"/>
    </source>
</evidence>
<protein>
    <submittedName>
        <fullName evidence="1">Uncharacterized protein</fullName>
    </submittedName>
</protein>
<dbReference type="InParanoid" id="A0A3N4K6T6"/>
<reference evidence="1 2" key="1">
    <citation type="journal article" date="2018" name="Nat. Ecol. Evol.">
        <title>Pezizomycetes genomes reveal the molecular basis of ectomycorrhizal truffle lifestyle.</title>
        <authorList>
            <person name="Murat C."/>
            <person name="Payen T."/>
            <person name="Noel B."/>
            <person name="Kuo A."/>
            <person name="Morin E."/>
            <person name="Chen J."/>
            <person name="Kohler A."/>
            <person name="Krizsan K."/>
            <person name="Balestrini R."/>
            <person name="Da Silva C."/>
            <person name="Montanini B."/>
            <person name="Hainaut M."/>
            <person name="Levati E."/>
            <person name="Barry K.W."/>
            <person name="Belfiori B."/>
            <person name="Cichocki N."/>
            <person name="Clum A."/>
            <person name="Dockter R.B."/>
            <person name="Fauchery L."/>
            <person name="Guy J."/>
            <person name="Iotti M."/>
            <person name="Le Tacon F."/>
            <person name="Lindquist E.A."/>
            <person name="Lipzen A."/>
            <person name="Malagnac F."/>
            <person name="Mello A."/>
            <person name="Molinier V."/>
            <person name="Miyauchi S."/>
            <person name="Poulain J."/>
            <person name="Riccioni C."/>
            <person name="Rubini A."/>
            <person name="Sitrit Y."/>
            <person name="Splivallo R."/>
            <person name="Traeger S."/>
            <person name="Wang M."/>
            <person name="Zifcakova L."/>
            <person name="Wipf D."/>
            <person name="Zambonelli A."/>
            <person name="Paolocci F."/>
            <person name="Nowrousian M."/>
            <person name="Ottonello S."/>
            <person name="Baldrian P."/>
            <person name="Spatafora J.W."/>
            <person name="Henrissat B."/>
            <person name="Nagy L.G."/>
            <person name="Aury J.M."/>
            <person name="Wincker P."/>
            <person name="Grigoriev I.V."/>
            <person name="Bonfante P."/>
            <person name="Martin F.M."/>
        </authorList>
    </citation>
    <scope>NUCLEOTIDE SEQUENCE [LARGE SCALE GENOMIC DNA]</scope>
    <source>
        <strain evidence="1 2">CCBAS932</strain>
    </source>
</reference>
<dbReference type="EMBL" id="ML119617">
    <property type="protein sequence ID" value="RPB06256.1"/>
    <property type="molecule type" value="Genomic_DNA"/>
</dbReference>
<dbReference type="Proteomes" id="UP000277580">
    <property type="component" value="Unassembled WGS sequence"/>
</dbReference>
<keyword evidence="2" id="KW-1185">Reference proteome</keyword>
<evidence type="ECO:0000313" key="2">
    <source>
        <dbReference type="Proteomes" id="UP000277580"/>
    </source>
</evidence>
<accession>A0A3N4K6T6</accession>
<gene>
    <name evidence="1" type="ORF">P167DRAFT_580874</name>
</gene>
<name>A0A3N4K6T6_9PEZI</name>
<dbReference type="AlphaFoldDB" id="A0A3N4K6T6"/>
<organism evidence="1 2">
    <name type="scientific">Morchella conica CCBAS932</name>
    <dbReference type="NCBI Taxonomy" id="1392247"/>
    <lineage>
        <taxon>Eukaryota</taxon>
        <taxon>Fungi</taxon>
        <taxon>Dikarya</taxon>
        <taxon>Ascomycota</taxon>
        <taxon>Pezizomycotina</taxon>
        <taxon>Pezizomycetes</taxon>
        <taxon>Pezizales</taxon>
        <taxon>Morchellaceae</taxon>
        <taxon>Morchella</taxon>
    </lineage>
</organism>